<organism evidence="2">
    <name type="scientific">uncultured Poseidoniia archaeon</name>
    <dbReference type="NCBI Taxonomy" id="1697135"/>
    <lineage>
        <taxon>Archaea</taxon>
        <taxon>Methanobacteriati</taxon>
        <taxon>Thermoplasmatota</taxon>
        <taxon>Candidatus Poseidoniia</taxon>
        <taxon>environmental samples</taxon>
    </lineage>
</organism>
<proteinExistence type="predicted"/>
<sequence length="547" mass="64637">MNIMNKCLACETDTNKKHWCSICEIIIPEITDYSLETIPNKKNSESLRKILDYPDPIIRDVWKSFNNIDTSEKSWFINDNNLRFKKRLFDWNENNNVISTIFSDEDGEVFTNNTTDIDILRKLQRGGVLPDGSHISWASNIFFLDGEIVNLPYRDLMEILSNNNGKKEYDWKQMIFLLSLATSNEPVDTPGGHFFHRRSNKKSNKKFQCKHPVNILDLKNNSRIYAAIREMISRELHEEPNYWINSWNRVLNEKNRIYPRRFTVPISLIIDKGKLMLRVRRDDKWRKIRVPRDLEIWSVLINWCLMLPGNRKRDHLESLQNYLFCDSDMEIISDTEKNGINFLRGILDNSNGMARIDDKKRILVEGKYGVNYTILPGKGAHGSRFKVLTDVVTDSDRMQDEIFRRLNRRFPDFGGGLSSQRNRQKELCIVEEPHLRKLVIGDAIGSIVMALLNDDESRKKIDTLDKHLSQFVNKDSNNNDREIIDLERRAEIDRILQRIEHEEYMIQRLQERIHGDFNERRLAVLRNQLEVLQESLRRLQRDFDDMH</sequence>
<name>A0A1B1TEV8_9ARCH</name>
<protein>
    <submittedName>
        <fullName evidence="2">Uncharacterized protein</fullName>
    </submittedName>
</protein>
<reference evidence="2" key="1">
    <citation type="submission" date="2014-11" db="EMBL/GenBank/DDBJ databases">
        <authorList>
            <person name="Zhu J."/>
            <person name="Qi W."/>
            <person name="Song R."/>
        </authorList>
    </citation>
    <scope>NUCLEOTIDE SEQUENCE</scope>
</reference>
<feature type="coiled-coil region" evidence="1">
    <location>
        <begin position="492"/>
        <end position="542"/>
    </location>
</feature>
<evidence type="ECO:0000256" key="1">
    <source>
        <dbReference type="SAM" id="Coils"/>
    </source>
</evidence>
<dbReference type="EMBL" id="KP211908">
    <property type="protein sequence ID" value="ANV80804.1"/>
    <property type="molecule type" value="Genomic_DNA"/>
</dbReference>
<reference evidence="2" key="2">
    <citation type="journal article" date="2015" name="ISME J.">
        <title>A new class of marine Euryarchaeota group II from the Mediterranean deep chlorophyll maximum.</title>
        <authorList>
            <person name="Martin-Cuadrado A.B."/>
            <person name="Garcia-Heredia I."/>
            <person name="Molto A.G."/>
            <person name="Lopez-Ubeda R."/>
            <person name="Kimes N."/>
            <person name="Lopez-Garcia P."/>
            <person name="Moreira D."/>
            <person name="Rodriguez-Valera F."/>
        </authorList>
    </citation>
    <scope>NUCLEOTIDE SEQUENCE</scope>
</reference>
<accession>A0A1B1TEV8</accession>
<evidence type="ECO:0000313" key="2">
    <source>
        <dbReference type="EMBL" id="ANV80804.1"/>
    </source>
</evidence>
<dbReference type="AlphaFoldDB" id="A0A1B1TEV8"/>
<keyword evidence="1" id="KW-0175">Coiled coil</keyword>